<evidence type="ECO:0000256" key="3">
    <source>
        <dbReference type="ARBA" id="ARBA00022452"/>
    </source>
</evidence>
<feature type="chain" id="PRO_5002478791" evidence="8">
    <location>
        <begin position="27"/>
        <end position="427"/>
    </location>
</feature>
<accession>A0A0F4T7K0</accession>
<dbReference type="EMBL" id="LACC01000038">
    <property type="protein sequence ID" value="KJZ39377.1"/>
    <property type="molecule type" value="Genomic_DNA"/>
</dbReference>
<keyword evidence="7" id="KW-0998">Cell outer membrane</keyword>
<evidence type="ECO:0000256" key="8">
    <source>
        <dbReference type="SAM" id="SignalP"/>
    </source>
</evidence>
<evidence type="ECO:0000256" key="6">
    <source>
        <dbReference type="ARBA" id="ARBA00023136"/>
    </source>
</evidence>
<organism evidence="9 10">
    <name type="scientific">Pseudomonas fluorescens</name>
    <dbReference type="NCBI Taxonomy" id="294"/>
    <lineage>
        <taxon>Bacteria</taxon>
        <taxon>Pseudomonadati</taxon>
        <taxon>Pseudomonadota</taxon>
        <taxon>Gammaproteobacteria</taxon>
        <taxon>Pseudomonadales</taxon>
        <taxon>Pseudomonadaceae</taxon>
        <taxon>Pseudomonas</taxon>
    </lineage>
</organism>
<feature type="signal peptide" evidence="8">
    <location>
        <begin position="1"/>
        <end position="26"/>
    </location>
</feature>
<evidence type="ECO:0000256" key="7">
    <source>
        <dbReference type="ARBA" id="ARBA00023237"/>
    </source>
</evidence>
<evidence type="ECO:0000313" key="10">
    <source>
        <dbReference type="Proteomes" id="UP000033588"/>
    </source>
</evidence>
<evidence type="ECO:0000313" key="9">
    <source>
        <dbReference type="EMBL" id="KJZ39377.1"/>
    </source>
</evidence>
<reference evidence="9 10" key="1">
    <citation type="submission" date="2015-03" db="EMBL/GenBank/DDBJ databases">
        <title>Comparative genomics of Pseudomonas insights into diversity of traits involved in vanlence and defense.</title>
        <authorList>
            <person name="Qin Y."/>
        </authorList>
    </citation>
    <scope>NUCLEOTIDE SEQUENCE [LARGE SCALE GENOMIC DNA]</scope>
    <source>
        <strain evidence="9 10">C8</strain>
    </source>
</reference>
<keyword evidence="6" id="KW-0472">Membrane</keyword>
<keyword evidence="5 8" id="KW-0732">Signal</keyword>
<dbReference type="AlphaFoldDB" id="A0A0F4T7K0"/>
<dbReference type="SUPFAM" id="SSF56935">
    <property type="entry name" value="Porins"/>
    <property type="match status" value="1"/>
</dbReference>
<sequence length="427" mass="46247">MLKSSKALFIFTLSLAICGQATLSLANGLSINEQSVSSAGTAYAGRSSAALDASTVYGNPAGLSKLKRREVSGGFALFKVNSDIKNAHGDAPGTNKGDSVPLTTIPFGYLSIPIDERFTFGLGMYALYGLVNDYESSFQGRYHGSYSKVQVKALNSAVAYRISDHVSVGGGLTLNRIENNMQTYLATGQLNGGTDTKITIKGNDNAVGYNFGLMIDLNDSTTWGITYHSKLDFHVNGHTQVSNSPSAFGLDGKYSNKIDITLPESLDTSFTHHFDERWTGYLGATWTRWSRVQRIEAVNSGVPPLGQQLGFNSFGDDFKLHDTWSMAIGASYQLSPQWLLRSGFAYDPSPARNADRNVRLPVGDRKAVTLGIGFSPNTDLTIDLAYGYLWESTTSVSQANTTGVQPGYSAKYDNSAHIIGTQITYRF</sequence>
<comment type="similarity">
    <text evidence="2">Belongs to the OmpP1/FadL family.</text>
</comment>
<evidence type="ECO:0000256" key="5">
    <source>
        <dbReference type="ARBA" id="ARBA00022729"/>
    </source>
</evidence>
<dbReference type="InterPro" id="IPR005017">
    <property type="entry name" value="OMPP1/FadL/TodX"/>
</dbReference>
<gene>
    <name evidence="9" type="ORF">VC35_25190</name>
</gene>
<comment type="subcellular location">
    <subcellularLocation>
        <location evidence="1">Cell outer membrane</location>
        <topology evidence="1">Multi-pass membrane protein</topology>
    </subcellularLocation>
</comment>
<proteinExistence type="inferred from homology"/>
<dbReference type="GO" id="GO:0015483">
    <property type="term" value="F:long-chain fatty acid transporting porin activity"/>
    <property type="evidence" value="ECO:0007669"/>
    <property type="project" value="TreeGrafter"/>
</dbReference>
<dbReference type="PANTHER" id="PTHR35093">
    <property type="entry name" value="OUTER MEMBRANE PROTEIN NMB0088-RELATED"/>
    <property type="match status" value="1"/>
</dbReference>
<evidence type="ECO:0000256" key="1">
    <source>
        <dbReference type="ARBA" id="ARBA00004571"/>
    </source>
</evidence>
<dbReference type="Gene3D" id="2.40.160.60">
    <property type="entry name" value="Outer membrane protein transport protein (OMPP1/FadL/TodX)"/>
    <property type="match status" value="1"/>
</dbReference>
<dbReference type="Pfam" id="PF03349">
    <property type="entry name" value="Toluene_X"/>
    <property type="match status" value="1"/>
</dbReference>
<protein>
    <submittedName>
        <fullName evidence="9">Long-chain fatty acid transport protein</fullName>
    </submittedName>
</protein>
<dbReference type="Proteomes" id="UP000033588">
    <property type="component" value="Unassembled WGS sequence"/>
</dbReference>
<name>A0A0F4T7K0_PSEFL</name>
<dbReference type="PANTHER" id="PTHR35093:SF8">
    <property type="entry name" value="OUTER MEMBRANE PROTEIN NMB0088-RELATED"/>
    <property type="match status" value="1"/>
</dbReference>
<keyword evidence="4" id="KW-0812">Transmembrane</keyword>
<keyword evidence="3" id="KW-1134">Transmembrane beta strand</keyword>
<evidence type="ECO:0000256" key="4">
    <source>
        <dbReference type="ARBA" id="ARBA00022692"/>
    </source>
</evidence>
<comment type="caution">
    <text evidence="9">The sequence shown here is derived from an EMBL/GenBank/DDBJ whole genome shotgun (WGS) entry which is preliminary data.</text>
</comment>
<dbReference type="PATRIC" id="fig|294.132.peg.4361"/>
<dbReference type="GO" id="GO:0009279">
    <property type="term" value="C:cell outer membrane"/>
    <property type="evidence" value="ECO:0007669"/>
    <property type="project" value="UniProtKB-SubCell"/>
</dbReference>
<evidence type="ECO:0000256" key="2">
    <source>
        <dbReference type="ARBA" id="ARBA00008163"/>
    </source>
</evidence>